<gene>
    <name evidence="3" type="ORF">ACJ73_02469</name>
</gene>
<protein>
    <submittedName>
        <fullName evidence="3">Uncharacterized protein</fullName>
    </submittedName>
</protein>
<dbReference type="AlphaFoldDB" id="A0A1J9RCD0"/>
<dbReference type="SUPFAM" id="SSF48403">
    <property type="entry name" value="Ankyrin repeat"/>
    <property type="match status" value="1"/>
</dbReference>
<evidence type="ECO:0000256" key="1">
    <source>
        <dbReference type="ARBA" id="ARBA00022737"/>
    </source>
</evidence>
<dbReference type="VEuPathDB" id="FungiDB:ACJ73_02469"/>
<name>A0A1J9RCD0_9EURO</name>
<organism evidence="3 4">
    <name type="scientific">Blastomyces percursus</name>
    <dbReference type="NCBI Taxonomy" id="1658174"/>
    <lineage>
        <taxon>Eukaryota</taxon>
        <taxon>Fungi</taxon>
        <taxon>Dikarya</taxon>
        <taxon>Ascomycota</taxon>
        <taxon>Pezizomycotina</taxon>
        <taxon>Eurotiomycetes</taxon>
        <taxon>Eurotiomycetidae</taxon>
        <taxon>Onygenales</taxon>
        <taxon>Ajellomycetaceae</taxon>
        <taxon>Blastomyces</taxon>
    </lineage>
</organism>
<dbReference type="Proteomes" id="UP000242791">
    <property type="component" value="Unassembled WGS sequence"/>
</dbReference>
<dbReference type="InterPro" id="IPR036770">
    <property type="entry name" value="Ankyrin_rpt-contain_sf"/>
</dbReference>
<dbReference type="STRING" id="1658174.A0A1J9RCD0"/>
<keyword evidence="1" id="KW-0677">Repeat</keyword>
<evidence type="ECO:0000313" key="3">
    <source>
        <dbReference type="EMBL" id="OJD26159.1"/>
    </source>
</evidence>
<comment type="caution">
    <text evidence="3">The sequence shown here is derived from an EMBL/GenBank/DDBJ whole genome shotgun (WGS) entry which is preliminary data.</text>
</comment>
<dbReference type="InterPro" id="IPR050745">
    <property type="entry name" value="Multifunctional_regulatory"/>
</dbReference>
<dbReference type="Gene3D" id="1.25.40.20">
    <property type="entry name" value="Ankyrin repeat-containing domain"/>
    <property type="match status" value="2"/>
</dbReference>
<keyword evidence="4" id="KW-1185">Reference proteome</keyword>
<dbReference type="OrthoDB" id="366390at2759"/>
<evidence type="ECO:0000313" key="4">
    <source>
        <dbReference type="Proteomes" id="UP000242791"/>
    </source>
</evidence>
<dbReference type="SMART" id="SM00248">
    <property type="entry name" value="ANK"/>
    <property type="match status" value="6"/>
</dbReference>
<dbReference type="Pfam" id="PF00023">
    <property type="entry name" value="Ank"/>
    <property type="match status" value="1"/>
</dbReference>
<keyword evidence="2" id="KW-0040">ANK repeat</keyword>
<dbReference type="PANTHER" id="PTHR24189">
    <property type="entry name" value="MYOTROPHIN"/>
    <property type="match status" value="1"/>
</dbReference>
<reference evidence="3 4" key="1">
    <citation type="submission" date="2015-08" db="EMBL/GenBank/DDBJ databases">
        <title>Emmonsia species relationships and genome sequence.</title>
        <authorList>
            <person name="Cuomo C.A."/>
            <person name="Schwartz I.S."/>
            <person name="Kenyon C."/>
            <person name="De Hoog G.S."/>
            <person name="Govender N.P."/>
            <person name="Botha A."/>
            <person name="Moreno L."/>
            <person name="De Vries M."/>
            <person name="Munoz J.F."/>
            <person name="Stielow J.B."/>
        </authorList>
    </citation>
    <scope>NUCLEOTIDE SEQUENCE [LARGE SCALE GENOMIC DNA]</scope>
    <source>
        <strain evidence="3 4">EI222</strain>
    </source>
</reference>
<dbReference type="EMBL" id="LGTZ01000265">
    <property type="protein sequence ID" value="OJD26159.1"/>
    <property type="molecule type" value="Genomic_DNA"/>
</dbReference>
<accession>A0A1J9RCD0</accession>
<dbReference type="Pfam" id="PF13637">
    <property type="entry name" value="Ank_4"/>
    <property type="match status" value="1"/>
</dbReference>
<sequence length="780" mass="86213">MAQLDRALAKTNLAFGLDHLPLFPKPMDAAVYAAVLGIILLELKGFGQLEYVRLGGMLSQPRTCLQALKKSSSSRNYNVHASSTSWRLLMMFKCVITAEPGIQVSWDHAEDGSISILISHVANSRGGIKKRSSAHQNSGWSFSERQENDVNKIAFQYSPTVPDVGCGNGDDDHQKDYSRKLAAKVERGLERKIKELDENNDSWHSDPTLFLGTIEFTSSGQWSSNALDSTEKDISQARNPFHRINLVCQLDRRIQTAKLSNPSHLDRYCRKAMMLEIYPDFNDVTDRKRDAYSKRFQRHIRHGQVDSKLKGISAGLLLTVAPSLARDDLEWLSKHHYFTWLSTETVEKSKKYESLASRFLSFMEGVKKRKGRPADPVSKRQQLLPPGSDCSLRVHGHMQDHSRSGQTFSSVSIAERVEATMDPPSLFLDSSPGGFVSDPGPLAGNAFNISVEKAFNRNSTLCYTRPYESAIFNAIQDGNISMMTALLQSRQASVHDVDPYGLGLLYYAAYYCWKGHGAATAMQFCEQLVAFGANDNWLDDIGKYVLISQDPSGLDTHLTSSSKPTYTMLDSALMCTAIGGGSSVEFGRHCEAVGRLFGMGLSEVANEYLKSRGFTPLHEVLLRIAAETLEDFLERSSQAGNLAALIDYPDNHYRTPLTWAVEFGWAHAVRTLLKYGADPRGAICSLRGESTLLHLVLAGPRSQFSNPGFNAVVEILLAAGVDVNAKDHEGWTPLHIAASWGYIPYRLFNSDGLNLDVLTQDGQTVADLSPGKNASNVAII</sequence>
<proteinExistence type="predicted"/>
<dbReference type="PANTHER" id="PTHR24189:SF50">
    <property type="entry name" value="ANKYRIN REPEAT AND SOCS BOX PROTEIN 2"/>
    <property type="match status" value="1"/>
</dbReference>
<evidence type="ECO:0000256" key="2">
    <source>
        <dbReference type="ARBA" id="ARBA00023043"/>
    </source>
</evidence>
<dbReference type="InterPro" id="IPR002110">
    <property type="entry name" value="Ankyrin_rpt"/>
</dbReference>